<dbReference type="Proteomes" id="UP000660611">
    <property type="component" value="Unassembled WGS sequence"/>
</dbReference>
<dbReference type="AlphaFoldDB" id="A0A919PUW9"/>
<organism evidence="2 3">
    <name type="scientific">Dactylosporangium siamense</name>
    <dbReference type="NCBI Taxonomy" id="685454"/>
    <lineage>
        <taxon>Bacteria</taxon>
        <taxon>Bacillati</taxon>
        <taxon>Actinomycetota</taxon>
        <taxon>Actinomycetes</taxon>
        <taxon>Micromonosporales</taxon>
        <taxon>Micromonosporaceae</taxon>
        <taxon>Dactylosporangium</taxon>
    </lineage>
</organism>
<gene>
    <name evidence="2" type="ORF">Dsi01nite_082030</name>
</gene>
<comment type="caution">
    <text evidence="2">The sequence shown here is derived from an EMBL/GenBank/DDBJ whole genome shotgun (WGS) entry which is preliminary data.</text>
</comment>
<dbReference type="InterPro" id="IPR026004">
    <property type="entry name" value="Septum_form"/>
</dbReference>
<proteinExistence type="predicted"/>
<evidence type="ECO:0000259" key="1">
    <source>
        <dbReference type="Pfam" id="PF13845"/>
    </source>
</evidence>
<accession>A0A919PUW9</accession>
<sequence length="274" mass="29215">MIAALILLGLTGCDAAKPVAGTTATASPPASVRPKSLPDAGRCHAGQALDVYHYRATTLNAVDCAAEHDAEIVRVGRLTSPPENKTKEVYTDCDTAAREYVGGDWHDGRLGIAVIVPSTDEWIAGVQEYRCALFEFAAESRSSKLRTGSLKDGLRGARPLALTCMEVRGTPDGKGWFQDLDPMIPIDCAQPHNGEYIGSYVGADVPHPGMTRLSQQATEACDAKATAFLGKTFPKSLRVVPSGGNPDWWALGERTARCYVVTGPDDVLTKSLKA</sequence>
<reference evidence="2" key="1">
    <citation type="submission" date="2021-01" db="EMBL/GenBank/DDBJ databases">
        <title>Whole genome shotgun sequence of Dactylosporangium siamense NBRC 106093.</title>
        <authorList>
            <person name="Komaki H."/>
            <person name="Tamura T."/>
        </authorList>
    </citation>
    <scope>NUCLEOTIDE SEQUENCE</scope>
    <source>
        <strain evidence="2">NBRC 106093</strain>
    </source>
</reference>
<evidence type="ECO:0000313" key="3">
    <source>
        <dbReference type="Proteomes" id="UP000660611"/>
    </source>
</evidence>
<feature type="domain" description="Septum formation-related" evidence="1">
    <location>
        <begin position="89"/>
        <end position="198"/>
    </location>
</feature>
<keyword evidence="3" id="KW-1185">Reference proteome</keyword>
<dbReference type="EMBL" id="BONQ01000128">
    <property type="protein sequence ID" value="GIG50162.1"/>
    <property type="molecule type" value="Genomic_DNA"/>
</dbReference>
<name>A0A919PUW9_9ACTN</name>
<evidence type="ECO:0000313" key="2">
    <source>
        <dbReference type="EMBL" id="GIG50162.1"/>
    </source>
</evidence>
<dbReference type="Pfam" id="PF13845">
    <property type="entry name" value="Septum_form"/>
    <property type="match status" value="1"/>
</dbReference>
<protein>
    <recommendedName>
        <fullName evidence="1">Septum formation-related domain-containing protein</fullName>
    </recommendedName>
</protein>